<keyword evidence="3" id="KW-0677">Repeat</keyword>
<dbReference type="OrthoDB" id="7318948at2759"/>
<dbReference type="Pfam" id="PF00400">
    <property type="entry name" value="WD40"/>
    <property type="match status" value="1"/>
</dbReference>
<dbReference type="InterPro" id="IPR019775">
    <property type="entry name" value="WD40_repeat_CS"/>
</dbReference>
<dbReference type="InterPro" id="IPR001680">
    <property type="entry name" value="WD40_rpt"/>
</dbReference>
<keyword evidence="2 6" id="KW-0853">WD repeat</keyword>
<comment type="similarity">
    <text evidence="1">Belongs to the WD repeat ESC family.</text>
</comment>
<dbReference type="Gene3D" id="2.130.10.10">
    <property type="entry name" value="YVTN repeat-like/Quinoprotein amine dehydrogenase"/>
    <property type="match status" value="1"/>
</dbReference>
<protein>
    <submittedName>
        <fullName evidence="8">Polycomb protein eed-like protein</fullName>
    </submittedName>
</protein>
<dbReference type="PROSITE" id="PS50082">
    <property type="entry name" value="WD_REPEATS_2"/>
    <property type="match status" value="2"/>
</dbReference>
<evidence type="ECO:0000256" key="5">
    <source>
        <dbReference type="ARBA" id="ARBA00023163"/>
    </source>
</evidence>
<dbReference type="InterPro" id="IPR051243">
    <property type="entry name" value="PcG_WD-repeat"/>
</dbReference>
<dbReference type="PROSITE" id="PS50294">
    <property type="entry name" value="WD_REPEATS_REGION"/>
    <property type="match status" value="2"/>
</dbReference>
<organism evidence="8 9">
    <name type="scientific">Leptotrombidium deliense</name>
    <dbReference type="NCBI Taxonomy" id="299467"/>
    <lineage>
        <taxon>Eukaryota</taxon>
        <taxon>Metazoa</taxon>
        <taxon>Ecdysozoa</taxon>
        <taxon>Arthropoda</taxon>
        <taxon>Chelicerata</taxon>
        <taxon>Arachnida</taxon>
        <taxon>Acari</taxon>
        <taxon>Acariformes</taxon>
        <taxon>Trombidiformes</taxon>
        <taxon>Prostigmata</taxon>
        <taxon>Anystina</taxon>
        <taxon>Parasitengona</taxon>
        <taxon>Trombiculoidea</taxon>
        <taxon>Trombiculidae</taxon>
        <taxon>Leptotrombidium</taxon>
    </lineage>
</organism>
<dbReference type="InterPro" id="IPR020472">
    <property type="entry name" value="WD40_PAC1"/>
</dbReference>
<dbReference type="Proteomes" id="UP000288716">
    <property type="component" value="Unassembled WGS sequence"/>
</dbReference>
<name>A0A443S985_9ACAR</name>
<dbReference type="STRING" id="299467.A0A443S985"/>
<dbReference type="PANTHER" id="PTHR10253">
    <property type="entry name" value="POLYCOMB PROTEIN"/>
    <property type="match status" value="1"/>
</dbReference>
<accession>A0A443S985</accession>
<keyword evidence="9" id="KW-1185">Reference proteome</keyword>
<dbReference type="PROSITE" id="PS00678">
    <property type="entry name" value="WD_REPEATS_1"/>
    <property type="match status" value="1"/>
</dbReference>
<evidence type="ECO:0000256" key="3">
    <source>
        <dbReference type="ARBA" id="ARBA00022737"/>
    </source>
</evidence>
<dbReference type="PRINTS" id="PR00320">
    <property type="entry name" value="GPROTEINBRPT"/>
</dbReference>
<feature type="repeat" description="WD" evidence="6">
    <location>
        <begin position="122"/>
        <end position="158"/>
    </location>
</feature>
<evidence type="ECO:0000256" key="1">
    <source>
        <dbReference type="ARBA" id="ARBA00008075"/>
    </source>
</evidence>
<dbReference type="EMBL" id="NCKV01005500">
    <property type="protein sequence ID" value="RWS24034.1"/>
    <property type="molecule type" value="Genomic_DNA"/>
</dbReference>
<dbReference type="SMART" id="SM00320">
    <property type="entry name" value="WD40"/>
    <property type="match status" value="6"/>
</dbReference>
<keyword evidence="4" id="KW-0805">Transcription regulation</keyword>
<evidence type="ECO:0000313" key="8">
    <source>
        <dbReference type="EMBL" id="RWS24034.1"/>
    </source>
</evidence>
<evidence type="ECO:0000256" key="6">
    <source>
        <dbReference type="PROSITE-ProRule" id="PRU00221"/>
    </source>
</evidence>
<proteinExistence type="inferred from homology"/>
<dbReference type="InterPro" id="IPR036322">
    <property type="entry name" value="WD40_repeat_dom_sf"/>
</dbReference>
<evidence type="ECO:0000256" key="2">
    <source>
        <dbReference type="ARBA" id="ARBA00022574"/>
    </source>
</evidence>
<evidence type="ECO:0000313" key="9">
    <source>
        <dbReference type="Proteomes" id="UP000288716"/>
    </source>
</evidence>
<comment type="caution">
    <text evidence="8">The sequence shown here is derived from an EMBL/GenBank/DDBJ whole genome shotgun (WGS) entry which is preliminary data.</text>
</comment>
<gene>
    <name evidence="8" type="ORF">B4U80_11099</name>
</gene>
<reference evidence="8 9" key="1">
    <citation type="journal article" date="2018" name="Gigascience">
        <title>Genomes of trombidid mites reveal novel predicted allergens and laterally-transferred genes associated with secondary metabolism.</title>
        <authorList>
            <person name="Dong X."/>
            <person name="Chaisiri K."/>
            <person name="Xia D."/>
            <person name="Armstrong S.D."/>
            <person name="Fang Y."/>
            <person name="Donnelly M.J."/>
            <person name="Kadowaki T."/>
            <person name="McGarry J.W."/>
            <person name="Darby A.C."/>
            <person name="Makepeace B.L."/>
        </authorList>
    </citation>
    <scope>NUCLEOTIDE SEQUENCE [LARGE SCALE GENOMIC DNA]</scope>
    <source>
        <strain evidence="8">UoL-UT</strain>
    </source>
</reference>
<dbReference type="InterPro" id="IPR056160">
    <property type="entry name" value="WD_LRWD1"/>
</dbReference>
<dbReference type="Pfam" id="PF23215">
    <property type="entry name" value="WD_LRWD1"/>
    <property type="match status" value="1"/>
</dbReference>
<sequence length="411" mass="47072">MATNNAHEQQRSQCRIIYKFSSFLNEDHNEEIYGCQFNSQLQSEGHIIFATVGSNRVSIYECNKRSKIKLLQAYQDPCKDEVYYCCCWTQDSNTQCSLLIAGGLRGIIRIINTSKGKCTEHFIGHGGAINDIKIHPKHAELLLSASQDHSIRLWNIDSCVCVAIFGPFNGHRDQVLCIDFHLSGEKFISGGMDHALKIWNLEEEEIVKAINKSRTFGKHSRKSFKPFRESIPLFTTREVHTNYVDCVRWYGDLVISKSCQSELVLWKPEEVASSRENSDPLSPTDKFKKDSVSIMRRFMYNDGYLWYTRFGVDEEFNVMAVGSQNGEIYIWDINVQNPFQTQKALLEHPKCRGTVRQITLTNDGSTLLCVCSDSSIWRWDRVNVAPNEGDVIIKNKKSSTYISTKQIVYAK</sequence>
<dbReference type="VEuPathDB" id="VectorBase:LDEU008006"/>
<evidence type="ECO:0000259" key="7">
    <source>
        <dbReference type="Pfam" id="PF23215"/>
    </source>
</evidence>
<dbReference type="InterPro" id="IPR015943">
    <property type="entry name" value="WD40/YVTN_repeat-like_dom_sf"/>
</dbReference>
<dbReference type="AlphaFoldDB" id="A0A443S985"/>
<feature type="repeat" description="WD" evidence="6">
    <location>
        <begin position="168"/>
        <end position="209"/>
    </location>
</feature>
<keyword evidence="5" id="KW-0804">Transcription</keyword>
<feature type="domain" description="Leucine-rich repeat and WD repeat-containing protein 1 WD" evidence="7">
    <location>
        <begin position="28"/>
        <end position="157"/>
    </location>
</feature>
<dbReference type="SUPFAM" id="SSF50978">
    <property type="entry name" value="WD40 repeat-like"/>
    <property type="match status" value="1"/>
</dbReference>
<evidence type="ECO:0000256" key="4">
    <source>
        <dbReference type="ARBA" id="ARBA00023015"/>
    </source>
</evidence>